<keyword evidence="2" id="KW-0812">Transmembrane</keyword>
<evidence type="ECO:0008006" key="5">
    <source>
        <dbReference type="Google" id="ProtNLM"/>
    </source>
</evidence>
<evidence type="ECO:0000313" key="3">
    <source>
        <dbReference type="EMBL" id="AKK04753.1"/>
    </source>
</evidence>
<keyword evidence="2" id="KW-0472">Membrane</keyword>
<proteinExistence type="predicted"/>
<dbReference type="Proteomes" id="UP000035199">
    <property type="component" value="Chromosome"/>
</dbReference>
<keyword evidence="2" id="KW-1133">Transmembrane helix</keyword>
<name>A0A0G3GYY9_9CORY</name>
<evidence type="ECO:0000313" key="4">
    <source>
        <dbReference type="Proteomes" id="UP000035199"/>
    </source>
</evidence>
<sequence length="356" mass="39017">MEQPKNSDTKPQSNHHFCSSSQQHAASMELSREIAITHYKTIIMVVVVVTALALSAVGIFISSTKPPATTAKPAESTETTTTKLRSLTEVMFVDPVKHDDITGGDIRRELDELLINERAQAAINTIDVENQRRDGKVLWHLDEYDFLRTNPQGIYPGSMFLVRRKDGSMFSCSTGWLARPSRFPDEVWMITAGHCGEPGDQVFYPTDNGDLIPAGKFEVSLAGSKLGELDYGLVNVTDAPGLSSRLPVPEGLQIVGWRSWEWLAENRPYTCRIGARMGLSCGEFVGIEDIVYRYQGISNSGDSGGPVWGQDPTTKKWYAIGTTSFIEESDATNAGAVVIEPILHPEGLQILGAGQI</sequence>
<dbReference type="SUPFAM" id="SSF50494">
    <property type="entry name" value="Trypsin-like serine proteases"/>
    <property type="match status" value="1"/>
</dbReference>
<dbReference type="STRING" id="571915.CMUST_02040"/>
<keyword evidence="4" id="KW-1185">Reference proteome</keyword>
<feature type="compositionally biased region" description="Polar residues" evidence="1">
    <location>
        <begin position="9"/>
        <end position="22"/>
    </location>
</feature>
<dbReference type="AlphaFoldDB" id="A0A0G3GYY9"/>
<evidence type="ECO:0000256" key="2">
    <source>
        <dbReference type="SAM" id="Phobius"/>
    </source>
</evidence>
<reference evidence="4" key="2">
    <citation type="submission" date="2015-05" db="EMBL/GenBank/DDBJ databases">
        <title>Complete genome sequence of Corynebacterium mustelae DSM 45274, isolated from various tissues of a male ferret with lethal sepsis.</title>
        <authorList>
            <person name="Ruckert C."/>
            <person name="Albersmeier A."/>
            <person name="Winkler A."/>
            <person name="Tauch A."/>
        </authorList>
    </citation>
    <scope>NUCLEOTIDE SEQUENCE [LARGE SCALE GENOMIC DNA]</scope>
    <source>
        <strain evidence="4">DSM 45274</strain>
    </source>
</reference>
<dbReference type="KEGG" id="cmv:CMUST_02040"/>
<dbReference type="InterPro" id="IPR009003">
    <property type="entry name" value="Peptidase_S1_PA"/>
</dbReference>
<gene>
    <name evidence="3" type="ORF">CMUST_02040</name>
</gene>
<feature type="region of interest" description="Disordered" evidence="1">
    <location>
        <begin position="1"/>
        <end position="22"/>
    </location>
</feature>
<dbReference type="InterPro" id="IPR043504">
    <property type="entry name" value="Peptidase_S1_PA_chymotrypsin"/>
</dbReference>
<dbReference type="PATRIC" id="fig|571915.4.peg.433"/>
<organism evidence="3 4">
    <name type="scientific">Corynebacterium mustelae</name>
    <dbReference type="NCBI Taxonomy" id="571915"/>
    <lineage>
        <taxon>Bacteria</taxon>
        <taxon>Bacillati</taxon>
        <taxon>Actinomycetota</taxon>
        <taxon>Actinomycetes</taxon>
        <taxon>Mycobacteriales</taxon>
        <taxon>Corynebacteriaceae</taxon>
        <taxon>Corynebacterium</taxon>
    </lineage>
</organism>
<reference evidence="3 4" key="1">
    <citation type="journal article" date="2015" name="Genome Announc.">
        <title>Complete Genome Sequence of the Type Strain Corynebacterium mustelae DSM 45274, Isolated from Various Tissues of a Male Ferret with Lethal Sepsis.</title>
        <authorList>
            <person name="Ruckert C."/>
            <person name="Eimer J."/>
            <person name="Winkler A."/>
            <person name="Tauch A."/>
        </authorList>
    </citation>
    <scope>NUCLEOTIDE SEQUENCE [LARGE SCALE GENOMIC DNA]</scope>
    <source>
        <strain evidence="3 4">DSM 45274</strain>
    </source>
</reference>
<accession>A0A0G3GYY9</accession>
<dbReference type="Gene3D" id="2.40.10.120">
    <property type="match status" value="1"/>
</dbReference>
<evidence type="ECO:0000256" key="1">
    <source>
        <dbReference type="SAM" id="MobiDB-lite"/>
    </source>
</evidence>
<feature type="transmembrane region" description="Helical" evidence="2">
    <location>
        <begin position="41"/>
        <end position="61"/>
    </location>
</feature>
<dbReference type="Gene3D" id="2.40.10.10">
    <property type="entry name" value="Trypsin-like serine proteases"/>
    <property type="match status" value="1"/>
</dbReference>
<protein>
    <recommendedName>
        <fullName evidence="5">Trypsin</fullName>
    </recommendedName>
</protein>
<dbReference type="EMBL" id="CP011542">
    <property type="protein sequence ID" value="AKK04753.1"/>
    <property type="molecule type" value="Genomic_DNA"/>
</dbReference>